<accession>A0ABP7GDF7</accession>
<dbReference type="Pfam" id="PF04892">
    <property type="entry name" value="VanZ"/>
    <property type="match status" value="1"/>
</dbReference>
<dbReference type="EMBL" id="BAABDD010000037">
    <property type="protein sequence ID" value="GAA3762800.1"/>
    <property type="molecule type" value="Genomic_DNA"/>
</dbReference>
<dbReference type="Proteomes" id="UP001500908">
    <property type="component" value="Unassembled WGS sequence"/>
</dbReference>
<evidence type="ECO:0000256" key="1">
    <source>
        <dbReference type="SAM" id="Phobius"/>
    </source>
</evidence>
<organism evidence="3 4">
    <name type="scientific">Salinactinospora qingdaonensis</name>
    <dbReference type="NCBI Taxonomy" id="702744"/>
    <lineage>
        <taxon>Bacteria</taxon>
        <taxon>Bacillati</taxon>
        <taxon>Actinomycetota</taxon>
        <taxon>Actinomycetes</taxon>
        <taxon>Streptosporangiales</taxon>
        <taxon>Nocardiopsidaceae</taxon>
        <taxon>Salinactinospora</taxon>
    </lineage>
</organism>
<evidence type="ECO:0000259" key="2">
    <source>
        <dbReference type="Pfam" id="PF04892"/>
    </source>
</evidence>
<keyword evidence="4" id="KW-1185">Reference proteome</keyword>
<keyword evidence="1" id="KW-1133">Transmembrane helix</keyword>
<keyword evidence="1" id="KW-0812">Transmembrane</keyword>
<name>A0ABP7GDF7_9ACTN</name>
<proteinExistence type="predicted"/>
<feature type="transmembrane region" description="Helical" evidence="1">
    <location>
        <begin position="134"/>
        <end position="151"/>
    </location>
</feature>
<comment type="caution">
    <text evidence="3">The sequence shown here is derived from an EMBL/GenBank/DDBJ whole genome shotgun (WGS) entry which is preliminary data.</text>
</comment>
<feature type="domain" description="VanZ-like" evidence="2">
    <location>
        <begin position="130"/>
        <end position="201"/>
    </location>
</feature>
<protein>
    <recommendedName>
        <fullName evidence="2">VanZ-like domain-containing protein</fullName>
    </recommendedName>
</protein>
<reference evidence="4" key="1">
    <citation type="journal article" date="2019" name="Int. J. Syst. Evol. Microbiol.">
        <title>The Global Catalogue of Microorganisms (GCM) 10K type strain sequencing project: providing services to taxonomists for standard genome sequencing and annotation.</title>
        <authorList>
            <consortium name="The Broad Institute Genomics Platform"/>
            <consortium name="The Broad Institute Genome Sequencing Center for Infectious Disease"/>
            <person name="Wu L."/>
            <person name="Ma J."/>
        </authorList>
    </citation>
    <scope>NUCLEOTIDE SEQUENCE [LARGE SCALE GENOMIC DNA]</scope>
    <source>
        <strain evidence="4">JCM 17137</strain>
    </source>
</reference>
<gene>
    <name evidence="3" type="ORF">GCM10022402_45450</name>
</gene>
<keyword evidence="1" id="KW-0472">Membrane</keyword>
<dbReference type="InterPro" id="IPR006976">
    <property type="entry name" value="VanZ-like"/>
</dbReference>
<evidence type="ECO:0000313" key="4">
    <source>
        <dbReference type="Proteomes" id="UP001500908"/>
    </source>
</evidence>
<dbReference type="RefSeq" id="WP_344976233.1">
    <property type="nucleotide sequence ID" value="NZ_BAABDD010000037.1"/>
</dbReference>
<evidence type="ECO:0000313" key="3">
    <source>
        <dbReference type="EMBL" id="GAA3762800.1"/>
    </source>
</evidence>
<sequence length="217" mass="23178">MAAASAVYLLVLAAPLLGLDQIGTIDRHVHWDPLLAYEHVTDEPEGAYVGQEPDERIYYGAQELSAAEVAQARREAHPGDAAFYRYPTVDGGAVWFDAHGDDLAPSQRAELEALRAPPLEESSDSAALIVEEKVVNALLFVPIGIVAFAAFSPWWARLLAGPALSLTIEFAQWVLAAGRSAEIGDLIVNSAGAWLGVAMAATAAMGVEHSRFRGSEQ</sequence>